<feature type="domain" description="Fido" evidence="3">
    <location>
        <begin position="108"/>
        <end position="265"/>
    </location>
</feature>
<proteinExistence type="predicted"/>
<dbReference type="GO" id="GO:0005524">
    <property type="term" value="F:ATP binding"/>
    <property type="evidence" value="ECO:0007669"/>
    <property type="project" value="UniProtKB-KW"/>
</dbReference>
<keyword evidence="2" id="KW-0547">Nucleotide-binding</keyword>
<dbReference type="InterPro" id="IPR036597">
    <property type="entry name" value="Fido-like_dom_sf"/>
</dbReference>
<name>A0A7D9D4B9_9GAMM</name>
<dbReference type="InterPro" id="IPR040198">
    <property type="entry name" value="Fido_containing"/>
</dbReference>
<dbReference type="Gene3D" id="1.10.3290.10">
    <property type="entry name" value="Fido-like domain"/>
    <property type="match status" value="1"/>
</dbReference>
<sequence length="348" mass="39919">MPSLLPKLLNDLSFSQADVTMLRALGECLGKQKLYVKQRPEILESLRTVAAIESTDSSNRLEGIIAPQARIKALVRDREEPRDRSEQEIAGYRDALELIHQTGSDMPVTTNVIRQLHQTLYRYLPEEGGHWKTIDNEIVEKDADGNITRVRFKAVAALETPQAMQDLIDGYARALVDGRDPIVVIPLFILDLLCIHPYRDGNGRVSRLITGLLLYHAGYQVGRYISLERLIEQSHETYYDMLEASSRDWHESEHDVMPWVRYFWGILLHAYQEFEDRVGNIATGRGSKSQRVREAIERKVLPFRVSELEREVPDVSRDTIRLVLRAMKKEGLIRSKGHGRGARWVPIE</sequence>
<dbReference type="AlphaFoldDB" id="A0A7D9D4B9"/>
<keyword evidence="2" id="KW-0067">ATP-binding</keyword>
<accession>A0A7D9D4B9</accession>
<dbReference type="PANTHER" id="PTHR13504:SF38">
    <property type="entry name" value="FIDO DOMAIN-CONTAINING PROTEIN"/>
    <property type="match status" value="1"/>
</dbReference>
<evidence type="ECO:0000256" key="1">
    <source>
        <dbReference type="PIRSR" id="PIRSR640198-1"/>
    </source>
</evidence>
<feature type="active site" evidence="1">
    <location>
        <position position="196"/>
    </location>
</feature>
<feature type="binding site" evidence="2">
    <location>
        <begin position="200"/>
        <end position="207"/>
    </location>
    <ligand>
        <name>ATP</name>
        <dbReference type="ChEBI" id="CHEBI:30616"/>
    </ligand>
</feature>
<organism evidence="4">
    <name type="scientific">uncultured Woeseiaceae bacterium</name>
    <dbReference type="NCBI Taxonomy" id="1983305"/>
    <lineage>
        <taxon>Bacteria</taxon>
        <taxon>Pseudomonadati</taxon>
        <taxon>Pseudomonadota</taxon>
        <taxon>Gammaproteobacteria</taxon>
        <taxon>Woeseiales</taxon>
        <taxon>Woeseiaceae</taxon>
        <taxon>environmental samples</taxon>
    </lineage>
</organism>
<evidence type="ECO:0000259" key="3">
    <source>
        <dbReference type="PROSITE" id="PS51459"/>
    </source>
</evidence>
<dbReference type="EMBL" id="LR633967">
    <property type="protein sequence ID" value="VUX55532.1"/>
    <property type="molecule type" value="Genomic_DNA"/>
</dbReference>
<feature type="binding site" evidence="2">
    <location>
        <begin position="238"/>
        <end position="239"/>
    </location>
    <ligand>
        <name>ATP</name>
        <dbReference type="ChEBI" id="CHEBI:30616"/>
    </ligand>
</feature>
<reference evidence="4" key="1">
    <citation type="submission" date="2019-07" db="EMBL/GenBank/DDBJ databases">
        <authorList>
            <person name="Weber M."/>
            <person name="Kostadinov I."/>
            <person name="Kostadinov D I."/>
        </authorList>
    </citation>
    <scope>NUCLEOTIDE SEQUENCE</scope>
    <source>
        <strain evidence="4">Gfbio:sag-sample-m06:053724c1-46a9-4a36-b237-ea2bf867836b</strain>
    </source>
</reference>
<evidence type="ECO:0000256" key="2">
    <source>
        <dbReference type="PIRSR" id="PIRSR640198-2"/>
    </source>
</evidence>
<dbReference type="SUPFAM" id="SSF140931">
    <property type="entry name" value="Fic-like"/>
    <property type="match status" value="1"/>
</dbReference>
<dbReference type="PANTHER" id="PTHR13504">
    <property type="entry name" value="FIDO DOMAIN-CONTAINING PROTEIN DDB_G0283145"/>
    <property type="match status" value="1"/>
</dbReference>
<evidence type="ECO:0000313" key="4">
    <source>
        <dbReference type="EMBL" id="VUX55532.1"/>
    </source>
</evidence>
<dbReference type="InterPro" id="IPR003812">
    <property type="entry name" value="Fido"/>
</dbReference>
<dbReference type="PROSITE" id="PS51459">
    <property type="entry name" value="FIDO"/>
    <property type="match status" value="1"/>
</dbReference>
<dbReference type="Pfam" id="PF02661">
    <property type="entry name" value="Fic"/>
    <property type="match status" value="1"/>
</dbReference>
<protein>
    <recommendedName>
        <fullName evidence="3">Fido domain-containing protein</fullName>
    </recommendedName>
</protein>
<gene>
    <name evidence="4" type="ORF">JTBM06_V1_40010</name>
</gene>